<accession>A0A8K0JPY9</accession>
<feature type="region of interest" description="Disordered" evidence="4">
    <location>
        <begin position="1"/>
        <end position="84"/>
    </location>
</feature>
<dbReference type="InterPro" id="IPR002738">
    <property type="entry name" value="RNase_P_p30"/>
</dbReference>
<keyword evidence="6" id="KW-1185">Reference proteome</keyword>
<keyword evidence="3" id="KW-0819">tRNA processing</keyword>
<evidence type="ECO:0000256" key="3">
    <source>
        <dbReference type="ARBA" id="ARBA00022694"/>
    </source>
</evidence>
<dbReference type="PANTHER" id="PTHR13031:SF0">
    <property type="entry name" value="RIBONUCLEASE P PROTEIN SUBUNIT P30"/>
    <property type="match status" value="1"/>
</dbReference>
<sequence>MYNAADLFLPFPHPPVAAGSSSSTPGSGSGSGAKKGKQNKANANVNGNVNTESPYGSRTGSPAGTPGPTEVFDSASSTSTSGLVKASRWAEEKYWRGLPGGREEKEAKRGLVAQAGYFGYSIVAYTITPARPGAIPINPFYPSSSSSSQTQIQGLPQIGEPSGSVPFPEYDPRWASGSDSGRRAGAGGMGVRQMGRLHLVVDDSNVHGLTASQTPLLQTWDLISLQPLTPESFSKVCTELTRPGANQVGIITVSTSGARLPFKGMKRSLVRAALRNGAVFEICYAAALGSQNDEKARQNFLTNAREAVRVIMAVSGGGGRDGVDKRGKGGGGIIFNSGDGSGVRGPADLINLATLLGMPANQAKEAVMDTPLKVILRAQARRAYKGVMSVPRMVVPATVMETATEATTTMEIDQEEAENAKESTSKRKAAEVEVPKQVKKVKAA</sequence>
<organism evidence="5 6">
    <name type="scientific">Filobasidium floriforme</name>
    <dbReference type="NCBI Taxonomy" id="5210"/>
    <lineage>
        <taxon>Eukaryota</taxon>
        <taxon>Fungi</taxon>
        <taxon>Dikarya</taxon>
        <taxon>Basidiomycota</taxon>
        <taxon>Agaricomycotina</taxon>
        <taxon>Tremellomycetes</taxon>
        <taxon>Filobasidiales</taxon>
        <taxon>Filobasidiaceae</taxon>
        <taxon>Filobasidium</taxon>
    </lineage>
</organism>
<dbReference type="GO" id="GO:0008033">
    <property type="term" value="P:tRNA processing"/>
    <property type="evidence" value="ECO:0007669"/>
    <property type="project" value="UniProtKB-KW"/>
</dbReference>
<proteinExistence type="inferred from homology"/>
<evidence type="ECO:0000313" key="6">
    <source>
        <dbReference type="Proteomes" id="UP000812966"/>
    </source>
</evidence>
<feature type="compositionally biased region" description="Low complexity" evidence="4">
    <location>
        <begin position="39"/>
        <end position="50"/>
    </location>
</feature>
<dbReference type="GO" id="GO:0003723">
    <property type="term" value="F:RNA binding"/>
    <property type="evidence" value="ECO:0007669"/>
    <property type="project" value="TreeGrafter"/>
</dbReference>
<dbReference type="InterPro" id="IPR016195">
    <property type="entry name" value="Pol/histidinol_Pase-like"/>
</dbReference>
<gene>
    <name evidence="5" type="ORF">FFLO_02017</name>
</gene>
<feature type="compositionally biased region" description="Polar residues" evidence="4">
    <location>
        <begin position="51"/>
        <end position="62"/>
    </location>
</feature>
<dbReference type="SUPFAM" id="SSF89550">
    <property type="entry name" value="PHP domain-like"/>
    <property type="match status" value="1"/>
</dbReference>
<feature type="compositionally biased region" description="Low complexity" evidence="4">
    <location>
        <begin position="16"/>
        <end position="26"/>
    </location>
</feature>
<evidence type="ECO:0000256" key="1">
    <source>
        <dbReference type="ARBA" id="ARBA00004123"/>
    </source>
</evidence>
<dbReference type="GO" id="GO:0005655">
    <property type="term" value="C:nucleolar ribonuclease P complex"/>
    <property type="evidence" value="ECO:0007669"/>
    <property type="project" value="TreeGrafter"/>
</dbReference>
<dbReference type="Pfam" id="PF01876">
    <property type="entry name" value="RNase_P_p30"/>
    <property type="match status" value="1"/>
</dbReference>
<comment type="caution">
    <text evidence="5">The sequence shown here is derived from an EMBL/GenBank/DDBJ whole genome shotgun (WGS) entry which is preliminary data.</text>
</comment>
<evidence type="ECO:0000256" key="4">
    <source>
        <dbReference type="SAM" id="MobiDB-lite"/>
    </source>
</evidence>
<protein>
    <submittedName>
        <fullName evidence="5">Uncharacterized protein</fullName>
    </submittedName>
</protein>
<evidence type="ECO:0000256" key="2">
    <source>
        <dbReference type="ARBA" id="ARBA00007331"/>
    </source>
</evidence>
<feature type="region of interest" description="Disordered" evidence="4">
    <location>
        <begin position="411"/>
        <end position="444"/>
    </location>
</feature>
<dbReference type="Gene3D" id="3.20.20.140">
    <property type="entry name" value="Metal-dependent hydrolases"/>
    <property type="match status" value="2"/>
</dbReference>
<comment type="subcellular location">
    <subcellularLocation>
        <location evidence="1">Nucleus</location>
    </subcellularLocation>
</comment>
<dbReference type="PANTHER" id="PTHR13031">
    <property type="entry name" value="RIBONUCLEASE P SUBUNIT P30"/>
    <property type="match status" value="1"/>
</dbReference>
<name>A0A8K0JPY9_9TREE</name>
<feature type="compositionally biased region" description="Basic and acidic residues" evidence="4">
    <location>
        <begin position="418"/>
        <end position="436"/>
    </location>
</feature>
<dbReference type="AlphaFoldDB" id="A0A8K0JPY9"/>
<evidence type="ECO:0000313" key="5">
    <source>
        <dbReference type="EMBL" id="KAG7562543.1"/>
    </source>
</evidence>
<comment type="similarity">
    <text evidence="2">Belongs to the eukaryotic/archaeal RNase P protein component 3 family.</text>
</comment>
<dbReference type="Proteomes" id="UP000812966">
    <property type="component" value="Unassembled WGS sequence"/>
</dbReference>
<dbReference type="EMBL" id="JABELV010000030">
    <property type="protein sequence ID" value="KAG7562543.1"/>
    <property type="molecule type" value="Genomic_DNA"/>
</dbReference>
<reference evidence="5" key="1">
    <citation type="submission" date="2020-04" db="EMBL/GenBank/DDBJ databases">
        <title>Analysis of mating type loci in Filobasidium floriforme.</title>
        <authorList>
            <person name="Nowrousian M."/>
        </authorList>
    </citation>
    <scope>NUCLEOTIDE SEQUENCE</scope>
    <source>
        <strain evidence="5">CBS 6242</strain>
    </source>
</reference>